<keyword evidence="8" id="KW-1185">Reference proteome</keyword>
<dbReference type="GO" id="GO:0003700">
    <property type="term" value="F:DNA-binding transcription factor activity"/>
    <property type="evidence" value="ECO:0007669"/>
    <property type="project" value="InterPro"/>
</dbReference>
<dbReference type="InterPro" id="IPR036388">
    <property type="entry name" value="WH-like_DNA-bd_sf"/>
</dbReference>
<dbReference type="RefSeq" id="WP_099555989.1">
    <property type="nucleotide sequence ID" value="NZ_LT960614.1"/>
</dbReference>
<dbReference type="PANTHER" id="PTHR30346">
    <property type="entry name" value="TRANSCRIPTIONAL DUAL REGULATOR HCAR-RELATED"/>
    <property type="match status" value="1"/>
</dbReference>
<dbReference type="SUPFAM" id="SSF46785">
    <property type="entry name" value="Winged helix' DNA-binding domain"/>
    <property type="match status" value="1"/>
</dbReference>
<dbReference type="AlphaFoldDB" id="A0A2C9D596"/>
<dbReference type="InterPro" id="IPR000847">
    <property type="entry name" value="LysR_HTH_N"/>
</dbReference>
<keyword evidence="4" id="KW-0010">Activator</keyword>
<keyword evidence="3" id="KW-0238">DNA-binding</keyword>
<evidence type="ECO:0000256" key="3">
    <source>
        <dbReference type="ARBA" id="ARBA00023125"/>
    </source>
</evidence>
<evidence type="ECO:0000259" key="6">
    <source>
        <dbReference type="PROSITE" id="PS50931"/>
    </source>
</evidence>
<dbReference type="KEGG" id="hdi:HDIA_1943"/>
<dbReference type="PROSITE" id="PS50931">
    <property type="entry name" value="HTH_LYSR"/>
    <property type="match status" value="1"/>
</dbReference>
<dbReference type="Pfam" id="PF00126">
    <property type="entry name" value="HTH_1"/>
    <property type="match status" value="1"/>
</dbReference>
<dbReference type="CDD" id="cd08411">
    <property type="entry name" value="PBP2_OxyR"/>
    <property type="match status" value="1"/>
</dbReference>
<evidence type="ECO:0000256" key="4">
    <source>
        <dbReference type="ARBA" id="ARBA00023159"/>
    </source>
</evidence>
<dbReference type="SUPFAM" id="SSF53850">
    <property type="entry name" value="Periplasmic binding protein-like II"/>
    <property type="match status" value="1"/>
</dbReference>
<name>A0A2C9D596_9HYPH</name>
<proteinExistence type="inferred from homology"/>
<dbReference type="InterPro" id="IPR005119">
    <property type="entry name" value="LysR_subst-bd"/>
</dbReference>
<accession>A0A2C9D596</accession>
<keyword evidence="5" id="KW-0804">Transcription</keyword>
<dbReference type="Gene3D" id="1.10.10.10">
    <property type="entry name" value="Winged helix-like DNA-binding domain superfamily/Winged helix DNA-binding domain"/>
    <property type="match status" value="1"/>
</dbReference>
<dbReference type="Proteomes" id="UP000223606">
    <property type="component" value="Chromosome 1"/>
</dbReference>
<reference evidence="8" key="1">
    <citation type="submission" date="2017-09" db="EMBL/GenBank/DDBJ databases">
        <title>Genome sequence of Nannocystis excedens DSM 71.</title>
        <authorList>
            <person name="Blom J."/>
        </authorList>
    </citation>
    <scope>NUCLEOTIDE SEQUENCE [LARGE SCALE GENOMIC DNA]</scope>
    <source>
        <strain evidence="8">type strain: E19</strain>
    </source>
</reference>
<keyword evidence="2" id="KW-0805">Transcription regulation</keyword>
<dbReference type="GO" id="GO:0032993">
    <property type="term" value="C:protein-DNA complex"/>
    <property type="evidence" value="ECO:0007669"/>
    <property type="project" value="TreeGrafter"/>
</dbReference>
<dbReference type="Pfam" id="PF03466">
    <property type="entry name" value="LysR_substrate"/>
    <property type="match status" value="1"/>
</dbReference>
<evidence type="ECO:0000256" key="2">
    <source>
        <dbReference type="ARBA" id="ARBA00023015"/>
    </source>
</evidence>
<comment type="similarity">
    <text evidence="1">Belongs to the LysR transcriptional regulatory family.</text>
</comment>
<dbReference type="PRINTS" id="PR00039">
    <property type="entry name" value="HTHLYSR"/>
</dbReference>
<sequence>MLTLRQLRYLDALAQEGHFGKAAERVSVSQPALSMQIRELEAALGATLVERSASGARLTLTGEGVVARARRILAEVGDLESFASRKAGDLAGPLRIGVIPSIAPYLLPKLLPRLSEEFPRLQLSIRETVTATLVDELAAGTLDLVIASLPLEHPSFEEVTVFSDAFLLARPNRGRFAELQVHAASEIAPESLLLLEDGHCLRDQTLNVCGGIDARRLRSSGVTSLSTILQLVAAGQGITLLPEIFLRSVPVDPSEIQVSRFSSPEPCRAVGMAWRRSNPRAEEFRRLLPSVAGCSGSLVAPA</sequence>
<evidence type="ECO:0000256" key="1">
    <source>
        <dbReference type="ARBA" id="ARBA00009437"/>
    </source>
</evidence>
<evidence type="ECO:0000256" key="5">
    <source>
        <dbReference type="ARBA" id="ARBA00023163"/>
    </source>
</evidence>
<dbReference type="OrthoDB" id="9775392at2"/>
<gene>
    <name evidence="7" type="primary">oxyR_3</name>
    <name evidence="7" type="ORF">HDIA_1943</name>
</gene>
<dbReference type="EMBL" id="LT960614">
    <property type="protein sequence ID" value="SON55484.1"/>
    <property type="molecule type" value="Genomic_DNA"/>
</dbReference>
<protein>
    <submittedName>
        <fullName evidence="7">Morphology and auto-aggregation control protein</fullName>
    </submittedName>
</protein>
<dbReference type="Gene3D" id="3.40.190.10">
    <property type="entry name" value="Periplasmic binding protein-like II"/>
    <property type="match status" value="2"/>
</dbReference>
<dbReference type="GO" id="GO:0003677">
    <property type="term" value="F:DNA binding"/>
    <property type="evidence" value="ECO:0007669"/>
    <property type="project" value="UniProtKB-KW"/>
</dbReference>
<dbReference type="InterPro" id="IPR036390">
    <property type="entry name" value="WH_DNA-bd_sf"/>
</dbReference>
<evidence type="ECO:0000313" key="8">
    <source>
        <dbReference type="Proteomes" id="UP000223606"/>
    </source>
</evidence>
<feature type="domain" description="HTH lysR-type" evidence="6">
    <location>
        <begin position="2"/>
        <end position="59"/>
    </location>
</feature>
<organism evidence="7 8">
    <name type="scientific">Hartmannibacter diazotrophicus</name>
    <dbReference type="NCBI Taxonomy" id="1482074"/>
    <lineage>
        <taxon>Bacteria</taxon>
        <taxon>Pseudomonadati</taxon>
        <taxon>Pseudomonadota</taxon>
        <taxon>Alphaproteobacteria</taxon>
        <taxon>Hyphomicrobiales</taxon>
        <taxon>Pleomorphomonadaceae</taxon>
        <taxon>Hartmannibacter</taxon>
    </lineage>
</organism>
<dbReference type="FunFam" id="1.10.10.10:FF:000001">
    <property type="entry name" value="LysR family transcriptional regulator"/>
    <property type="match status" value="1"/>
</dbReference>
<dbReference type="PANTHER" id="PTHR30346:SF26">
    <property type="entry name" value="HYDROGEN PEROXIDE-INDUCIBLE GENES ACTIVATOR"/>
    <property type="match status" value="1"/>
</dbReference>
<evidence type="ECO:0000313" key="7">
    <source>
        <dbReference type="EMBL" id="SON55484.1"/>
    </source>
</evidence>